<evidence type="ECO:0000256" key="1">
    <source>
        <dbReference type="ARBA" id="ARBA00000237"/>
    </source>
</evidence>
<dbReference type="Gene3D" id="3.40.420.10">
    <property type="entry name" value="Ricin (A subunit), domain 1"/>
    <property type="match status" value="1"/>
</dbReference>
<dbReference type="GO" id="GO:0030598">
    <property type="term" value="F:rRNA N-glycosylase activity"/>
    <property type="evidence" value="ECO:0007669"/>
    <property type="project" value="UniProtKB-EC"/>
</dbReference>
<evidence type="ECO:0000256" key="3">
    <source>
        <dbReference type="ARBA" id="ARBA00022801"/>
    </source>
</evidence>
<dbReference type="EC" id="3.2.2.22" evidence="5"/>
<keyword evidence="5" id="KW-0611">Plant defense</keyword>
<dbReference type="InterPro" id="IPR001574">
    <property type="entry name" value="Ribosome_inactivat_prot"/>
</dbReference>
<evidence type="ECO:0000256" key="2">
    <source>
        <dbReference type="ARBA" id="ARBA00022656"/>
    </source>
</evidence>
<evidence type="ECO:0000256" key="5">
    <source>
        <dbReference type="RuleBase" id="RU004915"/>
    </source>
</evidence>
<dbReference type="PROSITE" id="PS00275">
    <property type="entry name" value="SHIGA_RICIN"/>
    <property type="match status" value="1"/>
</dbReference>
<protein>
    <recommendedName>
        <fullName evidence="5">rRNA N-glycosylase</fullName>
        <ecNumber evidence="5">3.2.2.22</ecNumber>
    </recommendedName>
</protein>
<comment type="similarity">
    <text evidence="5">Belongs to the ribosome-inactivating protein family.</text>
</comment>
<sequence length="302" mass="34947">MGEVLFGRNVVELETLPDVRPNNLDRLPVFDINTVTYFYVPSDYYNPNFPLKYQLVLEHFRYGITARDFYDDDLTEKQKRIRLMGDRTSKKLYNLVQYSDDDEWVVYKFRTRDMYVVGFENKQGKFQLFDCKDCGFQSTTKVKSSHPSLKTFSKCSSSLSGLSLDVIHSNLIKMSSVNSGTIDQLDHQTIAKGVLQTVILIAEASRFQNLSDFIIDNLKKHGVCFNLTGQLRVYFNVWSRLSRVLIMAKEDKIEEATKSIPSLLIFKDKEVTSIDEVKAIIRIVSNEDYEELTKAKSKKPRH</sequence>
<dbReference type="InterPro" id="IPR017988">
    <property type="entry name" value="Ribosome_inactivat_prot_CS"/>
</dbReference>
<dbReference type="Proteomes" id="UP001632038">
    <property type="component" value="Unassembled WGS sequence"/>
</dbReference>
<dbReference type="InterPro" id="IPR016138">
    <property type="entry name" value="Ribosome_inactivat_prot_sub1"/>
</dbReference>
<proteinExistence type="inferred from homology"/>
<dbReference type="EMBL" id="JAVIJP010000066">
    <property type="protein sequence ID" value="KAL3621478.1"/>
    <property type="molecule type" value="Genomic_DNA"/>
</dbReference>
<name>A0ABD3BVE5_9LAMI</name>
<evidence type="ECO:0000256" key="4">
    <source>
        <dbReference type="ARBA" id="ARBA00023193"/>
    </source>
</evidence>
<keyword evidence="2 5" id="KW-0800">Toxin</keyword>
<organism evidence="6 7">
    <name type="scientific">Castilleja foliolosa</name>
    <dbReference type="NCBI Taxonomy" id="1961234"/>
    <lineage>
        <taxon>Eukaryota</taxon>
        <taxon>Viridiplantae</taxon>
        <taxon>Streptophyta</taxon>
        <taxon>Embryophyta</taxon>
        <taxon>Tracheophyta</taxon>
        <taxon>Spermatophyta</taxon>
        <taxon>Magnoliopsida</taxon>
        <taxon>eudicotyledons</taxon>
        <taxon>Gunneridae</taxon>
        <taxon>Pentapetalae</taxon>
        <taxon>asterids</taxon>
        <taxon>lamiids</taxon>
        <taxon>Lamiales</taxon>
        <taxon>Orobanchaceae</taxon>
        <taxon>Pedicularideae</taxon>
        <taxon>Castillejinae</taxon>
        <taxon>Castilleja</taxon>
    </lineage>
</organism>
<keyword evidence="7" id="KW-1185">Reference proteome</keyword>
<evidence type="ECO:0000313" key="6">
    <source>
        <dbReference type="EMBL" id="KAL3621478.1"/>
    </source>
</evidence>
<keyword evidence="4 5" id="KW-0652">Protein synthesis inhibitor</keyword>
<dbReference type="InterPro" id="IPR036041">
    <property type="entry name" value="Ribosome-inact_prot_sf"/>
</dbReference>
<gene>
    <name evidence="6" type="ORF">CASFOL_036390</name>
</gene>
<comment type="catalytic activity">
    <reaction evidence="1 5">
        <text>Endohydrolysis of the N-glycosidic bond at one specific adenosine on the 28S rRNA.</text>
        <dbReference type="EC" id="3.2.2.22"/>
    </reaction>
</comment>
<dbReference type="GO" id="GO:0006952">
    <property type="term" value="P:defense response"/>
    <property type="evidence" value="ECO:0007669"/>
    <property type="project" value="UniProtKB-KW"/>
</dbReference>
<dbReference type="AlphaFoldDB" id="A0ABD3BVE5"/>
<dbReference type="SUPFAM" id="SSF56371">
    <property type="entry name" value="Ribosome inactivating proteins (RIP)"/>
    <property type="match status" value="1"/>
</dbReference>
<dbReference type="Pfam" id="PF00161">
    <property type="entry name" value="RIP"/>
    <property type="match status" value="1"/>
</dbReference>
<keyword evidence="3 5" id="KW-0378">Hydrolase</keyword>
<comment type="caution">
    <text evidence="6">The sequence shown here is derived from an EMBL/GenBank/DDBJ whole genome shotgun (WGS) entry which is preliminary data.</text>
</comment>
<reference evidence="7" key="1">
    <citation type="journal article" date="2024" name="IScience">
        <title>Strigolactones Initiate the Formation of Haustorium-like Structures in Castilleja.</title>
        <authorList>
            <person name="Buerger M."/>
            <person name="Peterson D."/>
            <person name="Chory J."/>
        </authorList>
    </citation>
    <scope>NUCLEOTIDE SEQUENCE [LARGE SCALE GENOMIC DNA]</scope>
</reference>
<dbReference type="GO" id="GO:0017148">
    <property type="term" value="P:negative regulation of translation"/>
    <property type="evidence" value="ECO:0007669"/>
    <property type="project" value="UniProtKB-KW"/>
</dbReference>
<evidence type="ECO:0000313" key="7">
    <source>
        <dbReference type="Proteomes" id="UP001632038"/>
    </source>
</evidence>
<accession>A0ABD3BVE5</accession>
<dbReference type="GO" id="GO:0090729">
    <property type="term" value="F:toxin activity"/>
    <property type="evidence" value="ECO:0007669"/>
    <property type="project" value="UniProtKB-KW"/>
</dbReference>